<dbReference type="GO" id="GO:0046653">
    <property type="term" value="P:tetrahydrofolate metabolic process"/>
    <property type="evidence" value="ECO:0007669"/>
    <property type="project" value="TreeGrafter"/>
</dbReference>
<dbReference type="Pfam" id="PF02310">
    <property type="entry name" value="B12-binding"/>
    <property type="match status" value="1"/>
</dbReference>
<dbReference type="InterPro" id="IPR003759">
    <property type="entry name" value="Cbl-bd_cap"/>
</dbReference>
<reference evidence="6" key="1">
    <citation type="submission" date="2020-08" db="EMBL/GenBank/DDBJ databases">
        <title>Genome public.</title>
        <authorList>
            <person name="Liu C."/>
            <person name="Sun Q."/>
        </authorList>
    </citation>
    <scope>NUCLEOTIDE SEQUENCE</scope>
    <source>
        <strain evidence="6">NSJ-52</strain>
    </source>
</reference>
<accession>A0A8J6JLP1</accession>
<sequence>MSLTILQEISAQLQRGNARAVRELVQQAIDAGVPVECILNDGLLGGMSVVGERFKRTEIFVPEVLVAARAMNQGAALLKPLLASSDVKSCGKVCIGTVRGDLHDIGKNLVKMMMEGKGLEVVDLGTDVEPETYVRAAVEQDCRIICCSALLTTTMSVMAEVVAKVRQAGIHDRVKVMIGGAPVTETFCAQIGADRYTPDATTAADAAVEICRTLAETG</sequence>
<evidence type="ECO:0000256" key="3">
    <source>
        <dbReference type="ARBA" id="ARBA00023285"/>
    </source>
</evidence>
<evidence type="ECO:0000256" key="1">
    <source>
        <dbReference type="ARBA" id="ARBA00010854"/>
    </source>
</evidence>
<keyword evidence="2" id="KW-0479">Metal-binding</keyword>
<dbReference type="SUPFAM" id="SSF47644">
    <property type="entry name" value="Methionine synthase domain"/>
    <property type="match status" value="1"/>
</dbReference>
<protein>
    <submittedName>
        <fullName evidence="6">Corrinoid protein</fullName>
    </submittedName>
</protein>
<evidence type="ECO:0000259" key="4">
    <source>
        <dbReference type="PROSITE" id="PS51332"/>
    </source>
</evidence>
<evidence type="ECO:0000313" key="6">
    <source>
        <dbReference type="EMBL" id="MBC5737110.1"/>
    </source>
</evidence>
<dbReference type="InterPro" id="IPR036594">
    <property type="entry name" value="Meth_synthase_dom"/>
</dbReference>
<comment type="similarity">
    <text evidence="1">Belongs to the methylamine corrinoid protein family.</text>
</comment>
<dbReference type="GO" id="GO:0031419">
    <property type="term" value="F:cobalamin binding"/>
    <property type="evidence" value="ECO:0007669"/>
    <property type="project" value="InterPro"/>
</dbReference>
<dbReference type="PANTHER" id="PTHR45833:SF1">
    <property type="entry name" value="METHIONINE SYNTHASE"/>
    <property type="match status" value="1"/>
</dbReference>
<name>A0A8J6JLP1_9FIRM</name>
<dbReference type="PROSITE" id="PS51337">
    <property type="entry name" value="B12_BINDING_NTER"/>
    <property type="match status" value="1"/>
</dbReference>
<dbReference type="Gene3D" id="1.10.1240.10">
    <property type="entry name" value="Methionine synthase domain"/>
    <property type="match status" value="1"/>
</dbReference>
<organism evidence="6 7">
    <name type="scientific">Lawsonibacter faecis</name>
    <dbReference type="NCBI Taxonomy" id="2763052"/>
    <lineage>
        <taxon>Bacteria</taxon>
        <taxon>Bacillati</taxon>
        <taxon>Bacillota</taxon>
        <taxon>Clostridia</taxon>
        <taxon>Eubacteriales</taxon>
        <taxon>Oscillospiraceae</taxon>
        <taxon>Lawsonibacter</taxon>
    </lineage>
</organism>
<proteinExistence type="inferred from homology"/>
<dbReference type="GO" id="GO:0046872">
    <property type="term" value="F:metal ion binding"/>
    <property type="evidence" value="ECO:0007669"/>
    <property type="project" value="UniProtKB-KW"/>
</dbReference>
<gene>
    <name evidence="6" type="ORF">H8S62_08825</name>
</gene>
<dbReference type="EMBL" id="JACOPQ010000006">
    <property type="protein sequence ID" value="MBC5737110.1"/>
    <property type="molecule type" value="Genomic_DNA"/>
</dbReference>
<dbReference type="Proteomes" id="UP000607645">
    <property type="component" value="Unassembled WGS sequence"/>
</dbReference>
<dbReference type="GO" id="GO:0008705">
    <property type="term" value="F:methionine synthase activity"/>
    <property type="evidence" value="ECO:0007669"/>
    <property type="project" value="TreeGrafter"/>
</dbReference>
<keyword evidence="7" id="KW-1185">Reference proteome</keyword>
<feature type="domain" description="B12-binding N-terminal" evidence="5">
    <location>
        <begin position="1"/>
        <end position="90"/>
    </location>
</feature>
<evidence type="ECO:0000313" key="7">
    <source>
        <dbReference type="Proteomes" id="UP000607645"/>
    </source>
</evidence>
<feature type="domain" description="B12-binding" evidence="4">
    <location>
        <begin position="90"/>
        <end position="218"/>
    </location>
</feature>
<comment type="caution">
    <text evidence="6">The sequence shown here is derived from an EMBL/GenBank/DDBJ whole genome shotgun (WGS) entry which is preliminary data.</text>
</comment>
<evidence type="ECO:0000259" key="5">
    <source>
        <dbReference type="PROSITE" id="PS51337"/>
    </source>
</evidence>
<evidence type="ECO:0000256" key="2">
    <source>
        <dbReference type="ARBA" id="ARBA00022723"/>
    </source>
</evidence>
<dbReference type="FunFam" id="3.40.50.280:FF:000003">
    <property type="entry name" value="Dimethylamine methyltransferase corrinoid protein"/>
    <property type="match status" value="1"/>
</dbReference>
<dbReference type="SUPFAM" id="SSF52242">
    <property type="entry name" value="Cobalamin (vitamin B12)-binding domain"/>
    <property type="match status" value="1"/>
</dbReference>
<dbReference type="PROSITE" id="PS51332">
    <property type="entry name" value="B12_BINDING"/>
    <property type="match status" value="1"/>
</dbReference>
<dbReference type="CDD" id="cd02070">
    <property type="entry name" value="corrinoid_protein_B12-BD"/>
    <property type="match status" value="1"/>
</dbReference>
<dbReference type="RefSeq" id="WP_186919062.1">
    <property type="nucleotide sequence ID" value="NZ_JACOPQ010000006.1"/>
</dbReference>
<dbReference type="GO" id="GO:0050667">
    <property type="term" value="P:homocysteine metabolic process"/>
    <property type="evidence" value="ECO:0007669"/>
    <property type="project" value="TreeGrafter"/>
</dbReference>
<dbReference type="InterPro" id="IPR006158">
    <property type="entry name" value="Cobalamin-bd"/>
</dbReference>
<dbReference type="InterPro" id="IPR050554">
    <property type="entry name" value="Met_Synthase/Corrinoid"/>
</dbReference>
<dbReference type="AlphaFoldDB" id="A0A8J6JLP1"/>
<dbReference type="Pfam" id="PF02607">
    <property type="entry name" value="B12-binding_2"/>
    <property type="match status" value="1"/>
</dbReference>
<dbReference type="SMART" id="SM01018">
    <property type="entry name" value="B12-binding_2"/>
    <property type="match status" value="1"/>
</dbReference>
<dbReference type="PANTHER" id="PTHR45833">
    <property type="entry name" value="METHIONINE SYNTHASE"/>
    <property type="match status" value="1"/>
</dbReference>
<dbReference type="InterPro" id="IPR036724">
    <property type="entry name" value="Cobalamin-bd_sf"/>
</dbReference>
<keyword evidence="3" id="KW-0170">Cobalt</keyword>
<dbReference type="GO" id="GO:0005829">
    <property type="term" value="C:cytosol"/>
    <property type="evidence" value="ECO:0007669"/>
    <property type="project" value="TreeGrafter"/>
</dbReference>
<dbReference type="Gene3D" id="3.40.50.280">
    <property type="entry name" value="Cobalamin-binding domain"/>
    <property type="match status" value="1"/>
</dbReference>